<dbReference type="InterPro" id="IPR008271">
    <property type="entry name" value="Ser/Thr_kinase_AS"/>
</dbReference>
<feature type="non-terminal residue" evidence="2">
    <location>
        <position position="1"/>
    </location>
</feature>
<dbReference type="OrthoDB" id="4062651at2759"/>
<dbReference type="GO" id="GO:0005524">
    <property type="term" value="F:ATP binding"/>
    <property type="evidence" value="ECO:0007669"/>
    <property type="project" value="InterPro"/>
</dbReference>
<gene>
    <name evidence="2" type="ORF">BCR34DRAFT_449607</name>
</gene>
<proteinExistence type="predicted"/>
<dbReference type="Gene3D" id="3.30.200.20">
    <property type="entry name" value="Phosphorylase Kinase, domain 1"/>
    <property type="match status" value="1"/>
</dbReference>
<dbReference type="GO" id="GO:0004674">
    <property type="term" value="F:protein serine/threonine kinase activity"/>
    <property type="evidence" value="ECO:0007669"/>
    <property type="project" value="TreeGrafter"/>
</dbReference>
<protein>
    <submittedName>
        <fullName evidence="2">Kinase-like domain-containing protein</fullName>
    </submittedName>
</protein>
<evidence type="ECO:0000313" key="3">
    <source>
        <dbReference type="Proteomes" id="UP000193144"/>
    </source>
</evidence>
<dbReference type="Gene3D" id="1.10.510.10">
    <property type="entry name" value="Transferase(Phosphotransferase) domain 1"/>
    <property type="match status" value="1"/>
</dbReference>
<dbReference type="Pfam" id="PF00069">
    <property type="entry name" value="Pkinase"/>
    <property type="match status" value="1"/>
</dbReference>
<dbReference type="SUPFAM" id="SSF56112">
    <property type="entry name" value="Protein kinase-like (PK-like)"/>
    <property type="match status" value="1"/>
</dbReference>
<evidence type="ECO:0000313" key="2">
    <source>
        <dbReference type="EMBL" id="ORY11323.1"/>
    </source>
</evidence>
<dbReference type="AlphaFoldDB" id="A0A1Y1ZM60"/>
<dbReference type="PROSITE" id="PS50011">
    <property type="entry name" value="PROTEIN_KINASE_DOM"/>
    <property type="match status" value="1"/>
</dbReference>
<feature type="domain" description="Protein kinase" evidence="1">
    <location>
        <begin position="7"/>
        <end position="214"/>
    </location>
</feature>
<reference evidence="2 3" key="1">
    <citation type="submission" date="2016-07" db="EMBL/GenBank/DDBJ databases">
        <title>Pervasive Adenine N6-methylation of Active Genes in Fungi.</title>
        <authorList>
            <consortium name="DOE Joint Genome Institute"/>
            <person name="Mondo S.J."/>
            <person name="Dannebaum R.O."/>
            <person name="Kuo R.C."/>
            <person name="Labutti K."/>
            <person name="Haridas S."/>
            <person name="Kuo A."/>
            <person name="Salamov A."/>
            <person name="Ahrendt S.R."/>
            <person name="Lipzen A."/>
            <person name="Sullivan W."/>
            <person name="Andreopoulos W.B."/>
            <person name="Clum A."/>
            <person name="Lindquist E."/>
            <person name="Daum C."/>
            <person name="Ramamoorthy G.K."/>
            <person name="Gryganskyi A."/>
            <person name="Culley D."/>
            <person name="Magnuson J.K."/>
            <person name="James T.Y."/>
            <person name="O'Malley M.A."/>
            <person name="Stajich J.E."/>
            <person name="Spatafora J.W."/>
            <person name="Visel A."/>
            <person name="Grigoriev I.V."/>
        </authorList>
    </citation>
    <scope>NUCLEOTIDE SEQUENCE [LARGE SCALE GENOMIC DNA]</scope>
    <source>
        <strain evidence="2 3">CBS 115471</strain>
    </source>
</reference>
<evidence type="ECO:0000259" key="1">
    <source>
        <dbReference type="PROSITE" id="PS50011"/>
    </source>
</evidence>
<dbReference type="PANTHER" id="PTHR44167">
    <property type="entry name" value="OVARIAN-SPECIFIC SERINE/THREONINE-PROTEIN KINASE LOK-RELATED"/>
    <property type="match status" value="1"/>
</dbReference>
<dbReference type="InterPro" id="IPR011009">
    <property type="entry name" value="Kinase-like_dom_sf"/>
</dbReference>
<comment type="caution">
    <text evidence="2">The sequence shown here is derived from an EMBL/GenBank/DDBJ whole genome shotgun (WGS) entry which is preliminary data.</text>
</comment>
<dbReference type="CDD" id="cd00180">
    <property type="entry name" value="PKc"/>
    <property type="match status" value="1"/>
</dbReference>
<dbReference type="InterPro" id="IPR000719">
    <property type="entry name" value="Prot_kinase_dom"/>
</dbReference>
<accession>A0A1Y1ZM60</accession>
<dbReference type="GO" id="GO:0005737">
    <property type="term" value="C:cytoplasm"/>
    <property type="evidence" value="ECO:0007669"/>
    <property type="project" value="TreeGrafter"/>
</dbReference>
<organism evidence="2 3">
    <name type="scientific">Clohesyomyces aquaticus</name>
    <dbReference type="NCBI Taxonomy" id="1231657"/>
    <lineage>
        <taxon>Eukaryota</taxon>
        <taxon>Fungi</taxon>
        <taxon>Dikarya</taxon>
        <taxon>Ascomycota</taxon>
        <taxon>Pezizomycotina</taxon>
        <taxon>Dothideomycetes</taxon>
        <taxon>Pleosporomycetidae</taxon>
        <taxon>Pleosporales</taxon>
        <taxon>Lindgomycetaceae</taxon>
        <taxon>Clohesyomyces</taxon>
    </lineage>
</organism>
<dbReference type="GO" id="GO:0044773">
    <property type="term" value="P:mitotic DNA damage checkpoint signaling"/>
    <property type="evidence" value="ECO:0007669"/>
    <property type="project" value="TreeGrafter"/>
</dbReference>
<dbReference type="GO" id="GO:0005634">
    <property type="term" value="C:nucleus"/>
    <property type="evidence" value="ECO:0007669"/>
    <property type="project" value="TreeGrafter"/>
</dbReference>
<dbReference type="PROSITE" id="PS00108">
    <property type="entry name" value="PROTEIN_KINASE_ST"/>
    <property type="match status" value="1"/>
</dbReference>
<feature type="non-terminal residue" evidence="2">
    <location>
        <position position="214"/>
    </location>
</feature>
<keyword evidence="2" id="KW-0808">Transferase</keyword>
<dbReference type="STRING" id="1231657.A0A1Y1ZM60"/>
<dbReference type="PANTHER" id="PTHR44167:SF24">
    <property type="entry name" value="SERINE_THREONINE-PROTEIN KINASE CHK2"/>
    <property type="match status" value="1"/>
</dbReference>
<dbReference type="EMBL" id="MCFA01000062">
    <property type="protein sequence ID" value="ORY11323.1"/>
    <property type="molecule type" value="Genomic_DNA"/>
</dbReference>
<sequence>EEKHIPLRVEKVLGHSATALVESVHCRRIRLARKTIKCSRRLHKEDAIKEVQTLQRLQHQHIVRVVGTYTLKKDLSILLYPATEYNLEEFMDEAVDHLLPSPHRKALERFFGCLSTAVSFLHDNNVKHMDIKPKNLLVRNLATLNTNRRSYFRIYIADFGISRSYQSPSESETDSPTSFTRTYAAPEVVIQDKRGFSADIFSLGCVFAEMLATL</sequence>
<dbReference type="Proteomes" id="UP000193144">
    <property type="component" value="Unassembled WGS sequence"/>
</dbReference>
<keyword evidence="2" id="KW-0418">Kinase</keyword>
<keyword evidence="3" id="KW-1185">Reference proteome</keyword>
<dbReference type="SMART" id="SM00220">
    <property type="entry name" value="S_TKc"/>
    <property type="match status" value="1"/>
</dbReference>
<name>A0A1Y1ZM60_9PLEO</name>